<dbReference type="EC" id="4.3.1.19" evidence="6"/>
<comment type="subunit">
    <text evidence="5">In the native structure, TdcB is in a dimeric form, whereas in the TdcB-AMP complex, it exists in a tetrameric form (dimer of dimers).</text>
</comment>
<dbReference type="GO" id="GO:0030170">
    <property type="term" value="F:pyridoxal phosphate binding"/>
    <property type="evidence" value="ECO:0007669"/>
    <property type="project" value="InterPro"/>
</dbReference>
<dbReference type="NCBIfam" id="TIGR01127">
    <property type="entry name" value="ilvA_1Cterm"/>
    <property type="match status" value="1"/>
</dbReference>
<dbReference type="Gene3D" id="3.40.50.1100">
    <property type="match status" value="2"/>
</dbReference>
<dbReference type="AlphaFoldDB" id="C9KLA0"/>
<dbReference type="HOGENOM" id="CLU_021152_4_1_9"/>
<comment type="pathway">
    <text evidence="3">Amino-acid degradation; L-threonine degradation via propanoate pathway; propanoate from L-threonine: step 1/4.</text>
</comment>
<evidence type="ECO:0000256" key="7">
    <source>
        <dbReference type="ARBA" id="ARBA00022248"/>
    </source>
</evidence>
<evidence type="ECO:0000313" key="15">
    <source>
        <dbReference type="Proteomes" id="UP000003671"/>
    </source>
</evidence>
<dbReference type="GO" id="GO:0006565">
    <property type="term" value="P:L-serine catabolic process"/>
    <property type="evidence" value="ECO:0007669"/>
    <property type="project" value="TreeGrafter"/>
</dbReference>
<dbReference type="InterPro" id="IPR005789">
    <property type="entry name" value="Thr_deHydtase_catblc"/>
</dbReference>
<dbReference type="PANTHER" id="PTHR48078">
    <property type="entry name" value="THREONINE DEHYDRATASE, MITOCHONDRIAL-RELATED"/>
    <property type="match status" value="1"/>
</dbReference>
<evidence type="ECO:0000256" key="9">
    <source>
        <dbReference type="ARBA" id="ARBA00022898"/>
    </source>
</evidence>
<evidence type="ECO:0000256" key="2">
    <source>
        <dbReference type="ARBA" id="ARBA00001933"/>
    </source>
</evidence>
<evidence type="ECO:0000256" key="10">
    <source>
        <dbReference type="ARBA" id="ARBA00023239"/>
    </source>
</evidence>
<comment type="function">
    <text evidence="11">Catalyzes the anaerobic formation of alpha-ketobutyrate and ammonia from threonine in a two-step reaction. The first step involved a dehydration of threonine and a production of enamine intermediates (aminocrotonate), which tautomerizes to its imine form (iminobutyrate). Both intermediates are unstable and short-lived. The second step is the nonenzymatic hydrolysis of the enamine/imine intermediates to form 2-ketobutyrate and free ammonia. In the low water environment of the cell, the second step is accelerated by RidA.</text>
</comment>
<dbReference type="SUPFAM" id="SSF53686">
    <property type="entry name" value="Tryptophan synthase beta subunit-like PLP-dependent enzymes"/>
    <property type="match status" value="1"/>
</dbReference>
<evidence type="ECO:0000256" key="8">
    <source>
        <dbReference type="ARBA" id="ARBA00022533"/>
    </source>
</evidence>
<dbReference type="Proteomes" id="UP000003671">
    <property type="component" value="Unassembled WGS sequence"/>
</dbReference>
<dbReference type="UniPathway" id="UPA00052">
    <property type="reaction ID" value="UER00507"/>
</dbReference>
<keyword evidence="8" id="KW-0021">Allosteric enzyme</keyword>
<evidence type="ECO:0000256" key="1">
    <source>
        <dbReference type="ARBA" id="ARBA00001274"/>
    </source>
</evidence>
<comment type="cofactor">
    <cofactor evidence="2">
        <name>pyridoxal 5'-phosphate</name>
        <dbReference type="ChEBI" id="CHEBI:597326"/>
    </cofactor>
</comment>
<evidence type="ECO:0000256" key="12">
    <source>
        <dbReference type="ARBA" id="ARBA00031427"/>
    </source>
</evidence>
<dbReference type="CDD" id="cd04886">
    <property type="entry name" value="ACT_ThrD-II-like"/>
    <property type="match status" value="1"/>
</dbReference>
<evidence type="ECO:0000256" key="3">
    <source>
        <dbReference type="ARBA" id="ARBA00004958"/>
    </source>
</evidence>
<dbReference type="PANTHER" id="PTHR48078:SF6">
    <property type="entry name" value="L-THREONINE DEHYDRATASE CATABOLIC TDCB"/>
    <property type="match status" value="1"/>
</dbReference>
<accession>C9KLA0</accession>
<dbReference type="GO" id="GO:0009097">
    <property type="term" value="P:isoleucine biosynthetic process"/>
    <property type="evidence" value="ECO:0007669"/>
    <property type="project" value="TreeGrafter"/>
</dbReference>
<dbReference type="GO" id="GO:0070689">
    <property type="term" value="P:L-threonine catabolic process to propionate"/>
    <property type="evidence" value="ECO:0007669"/>
    <property type="project" value="UniProtKB-UniPathway"/>
</dbReference>
<dbReference type="CDD" id="cd01562">
    <property type="entry name" value="Thr-dehyd"/>
    <property type="match status" value="1"/>
</dbReference>
<comment type="caution">
    <text evidence="14">The sequence shown here is derived from an EMBL/GenBank/DDBJ whole genome shotgun (WGS) entry which is preliminary data.</text>
</comment>
<dbReference type="STRING" id="500635.MITSMUL_03999"/>
<dbReference type="Gene3D" id="3.30.70.260">
    <property type="match status" value="1"/>
</dbReference>
<keyword evidence="15" id="KW-1185">Reference proteome</keyword>
<dbReference type="InterPro" id="IPR044561">
    <property type="entry name" value="ACT_ThrD-II-like"/>
</dbReference>
<proteinExistence type="inferred from homology"/>
<dbReference type="InterPro" id="IPR002912">
    <property type="entry name" value="ACT_dom"/>
</dbReference>
<evidence type="ECO:0000256" key="4">
    <source>
        <dbReference type="ARBA" id="ARBA00010869"/>
    </source>
</evidence>
<organism evidence="14 15">
    <name type="scientific">Mitsuokella multacida DSM 20544</name>
    <dbReference type="NCBI Taxonomy" id="500635"/>
    <lineage>
        <taxon>Bacteria</taxon>
        <taxon>Bacillati</taxon>
        <taxon>Bacillota</taxon>
        <taxon>Negativicutes</taxon>
        <taxon>Selenomonadales</taxon>
        <taxon>Selenomonadaceae</taxon>
        <taxon>Mitsuokella</taxon>
    </lineage>
</organism>
<gene>
    <name evidence="14" type="primary">ilvA</name>
    <name evidence="14" type="ORF">MITSMUL_03999</name>
</gene>
<dbReference type="FunFam" id="3.40.50.1100:FF:000005">
    <property type="entry name" value="Threonine dehydratase catabolic"/>
    <property type="match status" value="1"/>
</dbReference>
<dbReference type="InterPro" id="IPR000634">
    <property type="entry name" value="Ser/Thr_deHydtase_PyrdxlP-BS"/>
</dbReference>
<comment type="similarity">
    <text evidence="4">Belongs to the serine/threonine dehydratase family.</text>
</comment>
<dbReference type="FunFam" id="3.40.50.1100:FF:000007">
    <property type="entry name" value="L-threonine dehydratase catabolic TdcB"/>
    <property type="match status" value="1"/>
</dbReference>
<protein>
    <recommendedName>
        <fullName evidence="7">L-threonine dehydratase catabolic TdcB</fullName>
        <ecNumber evidence="6">4.3.1.19</ecNumber>
    </recommendedName>
    <alternativeName>
        <fullName evidence="12">Threonine deaminase</fullName>
    </alternativeName>
</protein>
<dbReference type="InterPro" id="IPR050147">
    <property type="entry name" value="Ser/Thr_Dehydratase"/>
</dbReference>
<feature type="domain" description="ACT" evidence="13">
    <location>
        <begin position="363"/>
        <end position="438"/>
    </location>
</feature>
<dbReference type="InterPro" id="IPR001926">
    <property type="entry name" value="TrpB-like_PALP"/>
</dbReference>
<dbReference type="PROSITE" id="PS51671">
    <property type="entry name" value="ACT"/>
    <property type="match status" value="1"/>
</dbReference>
<comment type="catalytic activity">
    <reaction evidence="1">
        <text>L-threonine = 2-oxobutanoate + NH4(+)</text>
        <dbReference type="Rhea" id="RHEA:22108"/>
        <dbReference type="ChEBI" id="CHEBI:16763"/>
        <dbReference type="ChEBI" id="CHEBI:28938"/>
        <dbReference type="ChEBI" id="CHEBI:57926"/>
        <dbReference type="EC" id="4.3.1.19"/>
    </reaction>
</comment>
<evidence type="ECO:0000259" key="13">
    <source>
        <dbReference type="PROSITE" id="PS51671"/>
    </source>
</evidence>
<name>C9KLA0_9FIRM</name>
<evidence type="ECO:0000256" key="6">
    <source>
        <dbReference type="ARBA" id="ARBA00012096"/>
    </source>
</evidence>
<keyword evidence="9" id="KW-0663">Pyridoxal phosphate</keyword>
<dbReference type="Pfam" id="PF01842">
    <property type="entry name" value="ACT"/>
    <property type="match status" value="1"/>
</dbReference>
<dbReference type="eggNOG" id="COG1171">
    <property type="taxonomic scope" value="Bacteria"/>
</dbReference>
<evidence type="ECO:0000256" key="11">
    <source>
        <dbReference type="ARBA" id="ARBA00025527"/>
    </source>
</evidence>
<dbReference type="InterPro" id="IPR036052">
    <property type="entry name" value="TrpB-like_PALP_sf"/>
</dbReference>
<evidence type="ECO:0000256" key="5">
    <source>
        <dbReference type="ARBA" id="ARBA00011447"/>
    </source>
</evidence>
<dbReference type="GO" id="GO:0004794">
    <property type="term" value="F:threonine deaminase activity"/>
    <property type="evidence" value="ECO:0007669"/>
    <property type="project" value="UniProtKB-EC"/>
</dbReference>
<keyword evidence="10 14" id="KW-0456">Lyase</keyword>
<dbReference type="GO" id="GO:0003941">
    <property type="term" value="F:L-serine ammonia-lyase activity"/>
    <property type="evidence" value="ECO:0007669"/>
    <property type="project" value="TreeGrafter"/>
</dbReference>
<sequence length="438" mass="47458">MINWIKYGKYRKKKGDLTMPEDKKVTERSERSNAEIVESTTIADVYRAAKQLEGVARKTRLIHSDFFSEQYHNDVYLKPENLQHTGAFKLRGAYNKISQLTPEERAKGVITASAGNHAQGVAYAAQKLGVKAVICMPATTPILKVEGTRALGAEVVLHGDGFDDAYAHSLELQKKYGYVYIHPFNDLQVLLGQGTTALEIIDALKDVDAILCPIGGGGFASGVALATKLVNPNVKVIGVEPENAACMKAALEADKVVTLASADTVADGCAVKTAGTLTFEFCKKYLDDIITVSEIDIMNALLSLIEKHKLVAEGAGVLSLAALAKLPFQGKKVVSIISGGNIDISTISALIDKALIARGRVFCFAVQLPDKPGQLLNVSRILAEENANVIKLDHDQTKVTDSFKKVVLTVTVETHNEQHIQKIIKALNANGYEIQKIY</sequence>
<evidence type="ECO:0000313" key="14">
    <source>
        <dbReference type="EMBL" id="EEX69378.1"/>
    </source>
</evidence>
<dbReference type="EMBL" id="ABWK02000010">
    <property type="protein sequence ID" value="EEX69378.1"/>
    <property type="molecule type" value="Genomic_DNA"/>
</dbReference>
<reference evidence="14" key="1">
    <citation type="submission" date="2009-09" db="EMBL/GenBank/DDBJ databases">
        <authorList>
            <person name="Weinstock G."/>
            <person name="Sodergren E."/>
            <person name="Clifton S."/>
            <person name="Fulton L."/>
            <person name="Fulton B."/>
            <person name="Courtney L."/>
            <person name="Fronick C."/>
            <person name="Harrison M."/>
            <person name="Strong C."/>
            <person name="Farmer C."/>
            <person name="Delahaunty K."/>
            <person name="Markovic C."/>
            <person name="Hall O."/>
            <person name="Minx P."/>
            <person name="Tomlinson C."/>
            <person name="Mitreva M."/>
            <person name="Nelson J."/>
            <person name="Hou S."/>
            <person name="Wollam A."/>
            <person name="Pepin K.H."/>
            <person name="Johnson M."/>
            <person name="Bhonagiri V."/>
            <person name="Nash W.E."/>
            <person name="Warren W."/>
            <person name="Chinwalla A."/>
            <person name="Mardis E.R."/>
            <person name="Wilson R.K."/>
        </authorList>
    </citation>
    <scope>NUCLEOTIDE SEQUENCE [LARGE SCALE GENOMIC DNA]</scope>
    <source>
        <strain evidence="14">DSM 20544</strain>
    </source>
</reference>
<dbReference type="PATRIC" id="fig|500635.8.peg.395"/>
<dbReference type="Pfam" id="PF00291">
    <property type="entry name" value="PALP"/>
    <property type="match status" value="1"/>
</dbReference>
<dbReference type="PROSITE" id="PS00165">
    <property type="entry name" value="DEHYDRATASE_SER_THR"/>
    <property type="match status" value="1"/>
</dbReference>